<gene>
    <name evidence="2" type="ORF">PG994_007618</name>
</gene>
<accession>A0ABR1URF4</accession>
<dbReference type="EMBL" id="JAQQWL010000008">
    <property type="protein sequence ID" value="KAK8061252.1"/>
    <property type="molecule type" value="Genomic_DNA"/>
</dbReference>
<reference evidence="2 3" key="1">
    <citation type="submission" date="2023-01" db="EMBL/GenBank/DDBJ databases">
        <title>Analysis of 21 Apiospora genomes using comparative genomics revels a genus with tremendous synthesis potential of carbohydrate active enzymes and secondary metabolites.</title>
        <authorList>
            <person name="Sorensen T."/>
        </authorList>
    </citation>
    <scope>NUCLEOTIDE SEQUENCE [LARGE SCALE GENOMIC DNA]</scope>
    <source>
        <strain evidence="2 3">CBS 135458</strain>
    </source>
</reference>
<keyword evidence="1" id="KW-0472">Membrane</keyword>
<evidence type="ECO:0000256" key="1">
    <source>
        <dbReference type="SAM" id="Phobius"/>
    </source>
</evidence>
<name>A0ABR1URF4_9PEZI</name>
<dbReference type="GeneID" id="92092090"/>
<keyword evidence="3" id="KW-1185">Reference proteome</keyword>
<proteinExistence type="predicted"/>
<feature type="transmembrane region" description="Helical" evidence="1">
    <location>
        <begin position="502"/>
        <end position="527"/>
    </location>
</feature>
<protein>
    <submittedName>
        <fullName evidence="2">Uncharacterized protein</fullName>
    </submittedName>
</protein>
<evidence type="ECO:0000313" key="2">
    <source>
        <dbReference type="EMBL" id="KAK8061252.1"/>
    </source>
</evidence>
<organism evidence="2 3">
    <name type="scientific">Apiospora phragmitis</name>
    <dbReference type="NCBI Taxonomy" id="2905665"/>
    <lineage>
        <taxon>Eukaryota</taxon>
        <taxon>Fungi</taxon>
        <taxon>Dikarya</taxon>
        <taxon>Ascomycota</taxon>
        <taxon>Pezizomycotina</taxon>
        <taxon>Sordariomycetes</taxon>
        <taxon>Xylariomycetidae</taxon>
        <taxon>Amphisphaeriales</taxon>
        <taxon>Apiosporaceae</taxon>
        <taxon>Apiospora</taxon>
    </lineage>
</organism>
<keyword evidence="1" id="KW-0812">Transmembrane</keyword>
<sequence>MGRPYGLVLAASAAALQGQPVLQGIGPMIETAMKLGPTIFPILFAALVGKMLKNVGRYYVEKGRAMGTLWRLMNVRTMFDAATSPVQLRETSVVAVLLIVLWSLSPLGGQAVLRLVHHFNETTTETVPLRYVYLGAGGSLVVQNYYLNLFESVVPIPTEYTFGSTLLQTQEVRADSRDNWGNVKIPRIERLDESSANVEGWFEVPFHDRTAETYSSLMGIPIVGVPRQGTTDMSLESSYVSLSCEPTKISRNGSLQNGFVARCDDCEYDDMFGVWMPKTNARANIVLGFRDLTETEKHNASFTAPRRITFLSGSGQRSALPEEVQTGTYLFNVTTSTTCAVTQSLVEYKVSCEQGDCAVTAMRRSQTDSRNPNFTAFDHWAVAVLEQITRQFSRSPSFTQSSNMIEYFLNDTSKIPVNEALVDLSRVPSPLIAERAAMVLNTYIQLFHTPMAFAGNLPSGNLSLYGPEHIPAQGVDFLDADYFFEQLRREHQRLSNVYRPEWFWVGILFLASTTRIVAGTIGIVLGVQAKAPDMFDPAIGLTYDNRHLDVAELKLLNPLNVTERARLLDDVVVRLGDAQGETL</sequence>
<dbReference type="RefSeq" id="XP_066714514.1">
    <property type="nucleotide sequence ID" value="XM_066859027.1"/>
</dbReference>
<keyword evidence="1" id="KW-1133">Transmembrane helix</keyword>
<comment type="caution">
    <text evidence="2">The sequence shown here is derived from an EMBL/GenBank/DDBJ whole genome shotgun (WGS) entry which is preliminary data.</text>
</comment>
<dbReference type="Proteomes" id="UP001480595">
    <property type="component" value="Unassembled WGS sequence"/>
</dbReference>
<evidence type="ECO:0000313" key="3">
    <source>
        <dbReference type="Proteomes" id="UP001480595"/>
    </source>
</evidence>